<dbReference type="OrthoDB" id="420187at2759"/>
<dbReference type="PANTHER" id="PTHR24006:SF653">
    <property type="entry name" value="UBIQUITIN CARBOXYL-TERMINAL HYDROLASE 36"/>
    <property type="match status" value="1"/>
</dbReference>
<dbReference type="Gene3D" id="3.90.70.10">
    <property type="entry name" value="Cysteine proteinases"/>
    <property type="match status" value="1"/>
</dbReference>
<dbReference type="GO" id="GO:0016579">
    <property type="term" value="P:protein deubiquitination"/>
    <property type="evidence" value="ECO:0007669"/>
    <property type="project" value="InterPro"/>
</dbReference>
<feature type="domain" description="USP" evidence="2">
    <location>
        <begin position="1"/>
        <end position="82"/>
    </location>
</feature>
<dbReference type="InterPro" id="IPR038765">
    <property type="entry name" value="Papain-like_cys_pep_sf"/>
</dbReference>
<dbReference type="GO" id="GO:0005634">
    <property type="term" value="C:nucleus"/>
    <property type="evidence" value="ECO:0007669"/>
    <property type="project" value="TreeGrafter"/>
</dbReference>
<comment type="caution">
    <text evidence="3">The sequence shown here is derived from an EMBL/GenBank/DDBJ whole genome shotgun (WGS) entry which is preliminary data.</text>
</comment>
<sequence length="673" mass="71467">DVGYPEFLNIRPYMSQNNGDPVMYGLYAVLVHSGYSCHAGHYYCYVKASNGQWYQMNDSLVHCSNIKVVLNQQAYVLFYLRIPGPRKGSDGPIAKATPSHSPVVSDQTKRTTANGPLPSPLLGRSPEVLPGRKLSGPEEIGVPVARSTLGVGPKLPNGSVPPKSPAGSPSPKLPLRATQVTPGDDTAQRPKKPPSPQRPPAPKASPGPCSSSAGGPPQQSPGDSTRSPTSPSPGTPQRSSCGSTAPSPAHTTAGDAAKAAPKAKSGAGGLNPPHDADCGADLPEGSRLAKLKSAALEPGSTTSPPPAKKLALSAKKGSTPRRVSRSDGRVQPAGLAFPTATAQPWPCGRPRLPSALPLPSPDTPAFSFTPSAASQLPASPLTNGAHPSHHHPTLSGENGPSPMSTKKKQRKQQQSKAGGSSHAMAVNGCDEGCSPPRKKRNIAPEGSTPGKEVAGTGREERDPSGSPSTEPISPLKKKRRKRRLQETEEHSSGAQPLGSSRKADTEPLWTKQQQSPEPSESESEHRKCKRRESLGNVTSEQPAAISAPGMVPCCPLCGCPQLSAVLCGAGTERSVVEELLRNSLDKAYGKQVLTWEGEVSAVSRDAMRDAEWARSETVIDEWDEEFDRGKVKKVKKLKRERRRHFNPFQQLQSKRNFWSVTHPAKVASLSYRL</sequence>
<dbReference type="PROSITE" id="PS00973">
    <property type="entry name" value="USP_2"/>
    <property type="match status" value="1"/>
</dbReference>
<protein>
    <recommendedName>
        <fullName evidence="2">USP domain-containing protein</fullName>
    </recommendedName>
</protein>
<dbReference type="PROSITE" id="PS50235">
    <property type="entry name" value="USP_3"/>
    <property type="match status" value="1"/>
</dbReference>
<feature type="compositionally biased region" description="Low complexity" evidence="1">
    <location>
        <begin position="253"/>
        <end position="265"/>
    </location>
</feature>
<gene>
    <name evidence="3" type="ORF">CIB84_014171</name>
</gene>
<feature type="compositionally biased region" description="Polar residues" evidence="1">
    <location>
        <begin position="366"/>
        <end position="382"/>
    </location>
</feature>
<feature type="non-terminal residue" evidence="3">
    <location>
        <position position="1"/>
    </location>
</feature>
<name>A0A2P4SD91_BAMTH</name>
<evidence type="ECO:0000313" key="3">
    <source>
        <dbReference type="EMBL" id="POI22085.1"/>
    </source>
</evidence>
<dbReference type="PANTHER" id="PTHR24006">
    <property type="entry name" value="UBIQUITIN CARBOXYL-TERMINAL HYDROLASE"/>
    <property type="match status" value="1"/>
</dbReference>
<feature type="compositionally biased region" description="Pro residues" evidence="1">
    <location>
        <begin position="193"/>
        <end position="205"/>
    </location>
</feature>
<evidence type="ECO:0000259" key="2">
    <source>
        <dbReference type="PROSITE" id="PS50235"/>
    </source>
</evidence>
<dbReference type="AlphaFoldDB" id="A0A2P4SD91"/>
<dbReference type="GO" id="GO:0042981">
    <property type="term" value="P:regulation of apoptotic process"/>
    <property type="evidence" value="ECO:0007669"/>
    <property type="project" value="TreeGrafter"/>
</dbReference>
<feature type="compositionally biased region" description="Polar residues" evidence="1">
    <location>
        <begin position="395"/>
        <end position="404"/>
    </location>
</feature>
<feature type="compositionally biased region" description="Polar residues" evidence="1">
    <location>
        <begin position="98"/>
        <end position="114"/>
    </location>
</feature>
<dbReference type="Pfam" id="PF00443">
    <property type="entry name" value="UCH"/>
    <property type="match status" value="1"/>
</dbReference>
<dbReference type="GO" id="GO:0004843">
    <property type="term" value="F:cysteine-type deubiquitinase activity"/>
    <property type="evidence" value="ECO:0007669"/>
    <property type="project" value="InterPro"/>
</dbReference>
<dbReference type="EMBL" id="PPHD01061928">
    <property type="protein sequence ID" value="POI22085.1"/>
    <property type="molecule type" value="Genomic_DNA"/>
</dbReference>
<evidence type="ECO:0000256" key="1">
    <source>
        <dbReference type="SAM" id="MobiDB-lite"/>
    </source>
</evidence>
<proteinExistence type="predicted"/>
<accession>A0A2P4SD91</accession>
<keyword evidence="4" id="KW-1185">Reference proteome</keyword>
<evidence type="ECO:0000313" key="4">
    <source>
        <dbReference type="Proteomes" id="UP000237246"/>
    </source>
</evidence>
<feature type="compositionally biased region" description="Polar residues" evidence="1">
    <location>
        <begin position="241"/>
        <end position="250"/>
    </location>
</feature>
<feature type="compositionally biased region" description="Low complexity" evidence="1">
    <location>
        <begin position="206"/>
        <end position="229"/>
    </location>
</feature>
<dbReference type="InterPro" id="IPR028889">
    <property type="entry name" value="USP"/>
</dbReference>
<feature type="region of interest" description="Disordered" evidence="1">
    <location>
        <begin position="90"/>
        <end position="543"/>
    </location>
</feature>
<dbReference type="SUPFAM" id="SSF54001">
    <property type="entry name" value="Cysteine proteinases"/>
    <property type="match status" value="1"/>
</dbReference>
<feature type="compositionally biased region" description="Low complexity" evidence="1">
    <location>
        <begin position="158"/>
        <end position="175"/>
    </location>
</feature>
<dbReference type="InterPro" id="IPR001394">
    <property type="entry name" value="Peptidase_C19_UCH"/>
</dbReference>
<dbReference type="InterPro" id="IPR050164">
    <property type="entry name" value="Peptidase_C19"/>
</dbReference>
<dbReference type="InterPro" id="IPR018200">
    <property type="entry name" value="USP_CS"/>
</dbReference>
<reference evidence="3 4" key="1">
    <citation type="submission" date="2018-01" db="EMBL/GenBank/DDBJ databases">
        <title>Comparison of the Chinese Bamboo Partridge and Red Junglefowl genome sequences highlights the importance of demography in genome evolution.</title>
        <authorList>
            <person name="Tiley G.P."/>
            <person name="Kimball R.T."/>
            <person name="Braun E.L."/>
            <person name="Burleigh J.G."/>
        </authorList>
    </citation>
    <scope>NUCLEOTIDE SEQUENCE [LARGE SCALE GENOMIC DNA]</scope>
    <source>
        <strain evidence="3">RTK389</strain>
        <tissue evidence="3">Blood</tissue>
    </source>
</reference>
<organism evidence="3 4">
    <name type="scientific">Bambusicola thoracicus</name>
    <name type="common">Chinese bamboo-partridge</name>
    <name type="synonym">Perdix thoracica</name>
    <dbReference type="NCBI Taxonomy" id="9083"/>
    <lineage>
        <taxon>Eukaryota</taxon>
        <taxon>Metazoa</taxon>
        <taxon>Chordata</taxon>
        <taxon>Craniata</taxon>
        <taxon>Vertebrata</taxon>
        <taxon>Euteleostomi</taxon>
        <taxon>Archelosauria</taxon>
        <taxon>Archosauria</taxon>
        <taxon>Dinosauria</taxon>
        <taxon>Saurischia</taxon>
        <taxon>Theropoda</taxon>
        <taxon>Coelurosauria</taxon>
        <taxon>Aves</taxon>
        <taxon>Neognathae</taxon>
        <taxon>Galloanserae</taxon>
        <taxon>Galliformes</taxon>
        <taxon>Phasianidae</taxon>
        <taxon>Perdicinae</taxon>
        <taxon>Bambusicola</taxon>
    </lineage>
</organism>
<dbReference type="GO" id="GO:0005829">
    <property type="term" value="C:cytosol"/>
    <property type="evidence" value="ECO:0007669"/>
    <property type="project" value="TreeGrafter"/>
</dbReference>
<dbReference type="Proteomes" id="UP000237246">
    <property type="component" value="Unassembled WGS sequence"/>
</dbReference>